<protein>
    <recommendedName>
        <fullName evidence="1">Probable queuosine precursor transporter</fullName>
        <shortName evidence="1">Q precursor transporter</shortName>
    </recommendedName>
</protein>
<comment type="caution">
    <text evidence="2">The sequence shown here is derived from an EMBL/GenBank/DDBJ whole genome shotgun (WGS) entry which is preliminary data.</text>
</comment>
<dbReference type="PANTHER" id="PTHR34300">
    <property type="entry name" value="QUEUOSINE PRECURSOR TRANSPORTER-RELATED"/>
    <property type="match status" value="1"/>
</dbReference>
<dbReference type="RefSeq" id="WP_007065302.1">
    <property type="nucleotide sequence ID" value="NZ_DS022272.1"/>
</dbReference>
<dbReference type="GO" id="GO:0005886">
    <property type="term" value="C:plasma membrane"/>
    <property type="evidence" value="ECO:0007669"/>
    <property type="project" value="UniProtKB-SubCell"/>
</dbReference>
<dbReference type="eggNOG" id="COG1738">
    <property type="taxonomic scope" value="Bacteria"/>
</dbReference>
<dbReference type="InterPro" id="IPR003744">
    <property type="entry name" value="YhhQ"/>
</dbReference>
<comment type="subcellular location">
    <subcellularLocation>
        <location evidence="1">Cell inner membrane</location>
        <topology evidence="1">Multi-pass membrane protein</topology>
    </subcellularLocation>
</comment>
<comment type="function">
    <text evidence="1">Involved in the import of queuosine (Q) precursors, required for Q precursor salvage.</text>
</comment>
<evidence type="ECO:0000256" key="1">
    <source>
        <dbReference type="HAMAP-Rule" id="MF_02088"/>
    </source>
</evidence>
<keyword evidence="1" id="KW-1133">Transmembrane helix</keyword>
<keyword evidence="3" id="KW-1185">Reference proteome</keyword>
<keyword evidence="1" id="KW-0813">Transport</keyword>
<feature type="transmembrane region" description="Helical" evidence="1">
    <location>
        <begin position="190"/>
        <end position="210"/>
    </location>
</feature>
<dbReference type="GO" id="GO:0022857">
    <property type="term" value="F:transmembrane transporter activity"/>
    <property type="evidence" value="ECO:0007669"/>
    <property type="project" value="UniProtKB-UniRule"/>
</dbReference>
<keyword evidence="1" id="KW-0812">Transmembrane</keyword>
<feature type="transmembrane region" description="Helical" evidence="1">
    <location>
        <begin position="71"/>
        <end position="96"/>
    </location>
</feature>
<comment type="similarity">
    <text evidence="1">Belongs to the vitamin uptake transporter (VUT/ECF) (TC 2.A.88) family. Q precursor transporter subfamily.</text>
</comment>
<dbReference type="AlphaFoldDB" id="Q0G2E5"/>
<keyword evidence="1" id="KW-0472">Membrane</keyword>
<feature type="transmembrane region" description="Helical" evidence="1">
    <location>
        <begin position="7"/>
        <end position="29"/>
    </location>
</feature>
<dbReference type="HOGENOM" id="CLU_090905_1_0_5"/>
<dbReference type="EMBL" id="AATP01000003">
    <property type="protein sequence ID" value="EAU41253.1"/>
    <property type="molecule type" value="Genomic_DNA"/>
</dbReference>
<dbReference type="NCBIfam" id="TIGR00697">
    <property type="entry name" value="queuosine precursor transporter"/>
    <property type="match status" value="1"/>
</dbReference>
<dbReference type="Proteomes" id="UP000004310">
    <property type="component" value="Unassembled WGS sequence"/>
</dbReference>
<dbReference type="HAMAP" id="MF_02088">
    <property type="entry name" value="Q_prec_transport"/>
    <property type="match status" value="1"/>
</dbReference>
<gene>
    <name evidence="2" type="ORF">FP2506_00760</name>
</gene>
<proteinExistence type="inferred from homology"/>
<feature type="transmembrane region" description="Helical" evidence="1">
    <location>
        <begin position="148"/>
        <end position="166"/>
    </location>
</feature>
<keyword evidence="1" id="KW-0997">Cell inner membrane</keyword>
<evidence type="ECO:0000313" key="3">
    <source>
        <dbReference type="Proteomes" id="UP000004310"/>
    </source>
</evidence>
<keyword evidence="1" id="KW-1003">Cell membrane</keyword>
<accession>Q0G2E5</accession>
<organism evidence="2 3">
    <name type="scientific">Fulvimarina pelagi HTCC2506</name>
    <dbReference type="NCBI Taxonomy" id="314231"/>
    <lineage>
        <taxon>Bacteria</taxon>
        <taxon>Pseudomonadati</taxon>
        <taxon>Pseudomonadota</taxon>
        <taxon>Alphaproteobacteria</taxon>
        <taxon>Hyphomicrobiales</taxon>
        <taxon>Aurantimonadaceae</taxon>
        <taxon>Fulvimarina</taxon>
    </lineage>
</organism>
<feature type="transmembrane region" description="Helical" evidence="1">
    <location>
        <begin position="108"/>
        <end position="127"/>
    </location>
</feature>
<name>Q0G2E5_9HYPH</name>
<evidence type="ECO:0000313" key="2">
    <source>
        <dbReference type="EMBL" id="EAU41253.1"/>
    </source>
</evidence>
<dbReference type="STRING" id="217511.GCA_001463845_02091"/>
<feature type="transmembrane region" description="Helical" evidence="1">
    <location>
        <begin position="41"/>
        <end position="59"/>
    </location>
</feature>
<dbReference type="Pfam" id="PF02592">
    <property type="entry name" value="Vut_1"/>
    <property type="match status" value="1"/>
</dbReference>
<reference evidence="2 3" key="1">
    <citation type="journal article" date="2010" name="J. Bacteriol.">
        <title>Genome sequence of Fulvimarina pelagi HTCC2506T, a Mn(II)-oxidizing alphaproteobacterium possessing an aerobic anoxygenic photosynthetic gene cluster and Xanthorhodopsin.</title>
        <authorList>
            <person name="Kang I."/>
            <person name="Oh H.M."/>
            <person name="Lim S.I."/>
            <person name="Ferriera S."/>
            <person name="Giovannoni S.J."/>
            <person name="Cho J.C."/>
        </authorList>
    </citation>
    <scope>NUCLEOTIDE SEQUENCE [LARGE SCALE GENOMIC DNA]</scope>
    <source>
        <strain evidence="2 3">HTCC2506</strain>
    </source>
</reference>
<sequence>MHFLKTNWLAVLAMTLIVLAANVAVQYPMFVQVGPLDLADLLTYGAFVYPFAFLVTDLTNRLYGPKIARRVVYTGFATAVICSIIVPTVLYELGLISYSTGAARVSRIAIASGTAFLVAQLLDIFVFNKLRQDRWWRAPAASSVSGSVVDTLVFFGIAFAPIFFFLGPNDAFALEAGPLFGLMTTEAPRWFSWALGDLALKLLIAAFALVPYRIIIGQVLPTRQAATFR</sequence>
<dbReference type="PANTHER" id="PTHR34300:SF1">
    <property type="entry name" value="QUEUOSINE PRECURSOR TRANSPORTER"/>
    <property type="match status" value="1"/>
</dbReference>